<keyword evidence="5" id="KW-0539">Nucleus</keyword>
<dbReference type="SMART" id="SM00432">
    <property type="entry name" value="MADS"/>
    <property type="match status" value="1"/>
</dbReference>
<feature type="domain" description="K-box" evidence="7">
    <location>
        <begin position="85"/>
        <end position="196"/>
    </location>
</feature>
<evidence type="ECO:0000313" key="8">
    <source>
        <dbReference type="EMBL" id="ALE99367.1"/>
    </source>
</evidence>
<dbReference type="PRINTS" id="PR00404">
    <property type="entry name" value="MADSDOMAIN"/>
</dbReference>
<evidence type="ECO:0000256" key="5">
    <source>
        <dbReference type="ARBA" id="ARBA00023242"/>
    </source>
</evidence>
<dbReference type="GO" id="GO:0000977">
    <property type="term" value="F:RNA polymerase II transcription regulatory region sequence-specific DNA binding"/>
    <property type="evidence" value="ECO:0007669"/>
    <property type="project" value="InterPro"/>
</dbReference>
<keyword evidence="3" id="KW-0238">DNA-binding</keyword>
<dbReference type="GO" id="GO:0005634">
    <property type="term" value="C:nucleus"/>
    <property type="evidence" value="ECO:0007669"/>
    <property type="project" value="UniProtKB-SubCell"/>
</dbReference>
<evidence type="ECO:0000256" key="3">
    <source>
        <dbReference type="ARBA" id="ARBA00023125"/>
    </source>
</evidence>
<evidence type="ECO:0000259" key="7">
    <source>
        <dbReference type="PROSITE" id="PS51297"/>
    </source>
</evidence>
<dbReference type="EMBL" id="KT258039">
    <property type="protein sequence ID" value="ALE99367.1"/>
    <property type="molecule type" value="mRNA"/>
</dbReference>
<reference evidence="8" key="1">
    <citation type="submission" date="2015-07" db="EMBL/GenBank/DDBJ databases">
        <title>Identification of six MADS-box genes from sugar apple (Annona squamosa L.).</title>
        <authorList>
            <person name="Liu K."/>
        </authorList>
    </citation>
    <scope>NUCLEOTIDE SEQUENCE</scope>
</reference>
<proteinExistence type="evidence at transcript level"/>
<keyword evidence="4" id="KW-0804">Transcription</keyword>
<dbReference type="CDD" id="cd00265">
    <property type="entry name" value="MADS_MEF2_like"/>
    <property type="match status" value="1"/>
</dbReference>
<dbReference type="GO" id="GO:0046983">
    <property type="term" value="F:protein dimerization activity"/>
    <property type="evidence" value="ECO:0007669"/>
    <property type="project" value="InterPro"/>
</dbReference>
<dbReference type="InterPro" id="IPR002487">
    <property type="entry name" value="TF_Kbox"/>
</dbReference>
<dbReference type="InterPro" id="IPR002100">
    <property type="entry name" value="TF_MADSbox"/>
</dbReference>
<dbReference type="InterPro" id="IPR036879">
    <property type="entry name" value="TF_MADSbox_sf"/>
</dbReference>
<dbReference type="GO" id="GO:0003700">
    <property type="term" value="F:DNA-binding transcription factor activity"/>
    <property type="evidence" value="ECO:0007669"/>
    <property type="project" value="InterPro"/>
</dbReference>
<comment type="subcellular location">
    <subcellularLocation>
        <location evidence="1">Nucleus</location>
    </subcellularLocation>
</comment>
<protein>
    <submittedName>
        <fullName evidence="8">Agamous-like 15</fullName>
    </submittedName>
</protein>
<evidence type="ECO:0000256" key="4">
    <source>
        <dbReference type="ARBA" id="ARBA00023163"/>
    </source>
</evidence>
<dbReference type="PROSITE" id="PS00350">
    <property type="entry name" value="MADS_BOX_1"/>
    <property type="match status" value="1"/>
</dbReference>
<accession>A0A0M4R1E4</accession>
<evidence type="ECO:0000256" key="2">
    <source>
        <dbReference type="ARBA" id="ARBA00023015"/>
    </source>
</evidence>
<keyword evidence="2" id="KW-0805">Transcription regulation</keyword>
<dbReference type="Pfam" id="PF01486">
    <property type="entry name" value="K-box"/>
    <property type="match status" value="1"/>
</dbReference>
<organism evidence="8">
    <name type="scientific">Annona squamosa</name>
    <name type="common">Sugar apple</name>
    <dbReference type="NCBI Taxonomy" id="301693"/>
    <lineage>
        <taxon>Eukaryota</taxon>
        <taxon>Viridiplantae</taxon>
        <taxon>Streptophyta</taxon>
        <taxon>Embryophyta</taxon>
        <taxon>Tracheophyta</taxon>
        <taxon>Spermatophyta</taxon>
        <taxon>Magnoliopsida</taxon>
        <taxon>Magnoliidae</taxon>
        <taxon>Magnoliales</taxon>
        <taxon>Annonaceae</taxon>
        <taxon>Annonoideae</taxon>
        <taxon>Annoneae</taxon>
        <taxon>Annona</taxon>
    </lineage>
</organism>
<dbReference type="InterPro" id="IPR050142">
    <property type="entry name" value="MADS-box/MEF2_TF"/>
</dbReference>
<feature type="domain" description="MADS-box" evidence="6">
    <location>
        <begin position="1"/>
        <end position="61"/>
    </location>
</feature>
<dbReference type="PANTHER" id="PTHR48019">
    <property type="entry name" value="SERUM RESPONSE FACTOR HOMOLOG"/>
    <property type="match status" value="1"/>
</dbReference>
<evidence type="ECO:0000259" key="6">
    <source>
        <dbReference type="PROSITE" id="PS50066"/>
    </source>
</evidence>
<dbReference type="AlphaFoldDB" id="A0A0M4R1E4"/>
<sequence>MGRGKIEIKRIENATSRQVTFSKRRVGLLKKARELSILCDAEVALIIFSSTGRLFEFSSSGMYKTLLRYSKCLHFPAPSLVEYNVEQQAREINILKDQLTKLQISHMQMMGKDLTSLSLDELHHLEYQLNEGLLSVKERKEQLLLEHLEKPRLQDLKTGRNVGVGCRHSNSYMLDEQRAMLENESSWKQVEELHGSTPSNKHAMPEYLDFHDLAKKYPHIKHDVVNSIVKYDSMVGKNDDSDTSLHLGLSNFCYKRKAPEMASCSNES</sequence>
<dbReference type="PROSITE" id="PS50066">
    <property type="entry name" value="MADS_BOX_2"/>
    <property type="match status" value="1"/>
</dbReference>
<dbReference type="PROSITE" id="PS51297">
    <property type="entry name" value="K_BOX"/>
    <property type="match status" value="1"/>
</dbReference>
<dbReference type="SUPFAM" id="SSF55455">
    <property type="entry name" value="SRF-like"/>
    <property type="match status" value="1"/>
</dbReference>
<dbReference type="Gene3D" id="3.40.1810.10">
    <property type="entry name" value="Transcription factor, MADS-box"/>
    <property type="match status" value="1"/>
</dbReference>
<dbReference type="Pfam" id="PF00319">
    <property type="entry name" value="SRF-TF"/>
    <property type="match status" value="1"/>
</dbReference>
<evidence type="ECO:0000256" key="1">
    <source>
        <dbReference type="ARBA" id="ARBA00004123"/>
    </source>
</evidence>
<dbReference type="InterPro" id="IPR033896">
    <property type="entry name" value="MEF2-like_N"/>
</dbReference>
<gene>
    <name evidence="8" type="primary">AGL15</name>
</gene>
<dbReference type="GO" id="GO:0045944">
    <property type="term" value="P:positive regulation of transcription by RNA polymerase II"/>
    <property type="evidence" value="ECO:0007669"/>
    <property type="project" value="InterPro"/>
</dbReference>
<name>A0A0M4R1E4_ANNSQ</name>